<dbReference type="EMBL" id="FOLL01000010">
    <property type="protein sequence ID" value="SFC40461.1"/>
    <property type="molecule type" value="Genomic_DNA"/>
</dbReference>
<dbReference type="STRING" id="623281.SAMN05421747_11077"/>
<evidence type="ECO:0000313" key="3">
    <source>
        <dbReference type="EMBL" id="SFC40461.1"/>
    </source>
</evidence>
<name>A0A1I1IX51_9SPHI</name>
<evidence type="ECO:0000256" key="1">
    <source>
        <dbReference type="SAM" id="Phobius"/>
    </source>
</evidence>
<dbReference type="GO" id="GO:0005886">
    <property type="term" value="C:plasma membrane"/>
    <property type="evidence" value="ECO:0007669"/>
    <property type="project" value="TreeGrafter"/>
</dbReference>
<dbReference type="PIRSF" id="PIRSF028777">
    <property type="entry name" value="UCP028777"/>
    <property type="match status" value="1"/>
</dbReference>
<dbReference type="PANTHER" id="PTHR42903:SF1">
    <property type="entry name" value="INNER MEMBRANE PROTEIN YCCF"/>
    <property type="match status" value="1"/>
</dbReference>
<keyword evidence="1" id="KW-1133">Transmembrane helix</keyword>
<feature type="transmembrane region" description="Helical" evidence="1">
    <location>
        <begin position="72"/>
        <end position="100"/>
    </location>
</feature>
<keyword evidence="4" id="KW-1185">Reference proteome</keyword>
<dbReference type="InterPro" id="IPR052937">
    <property type="entry name" value="Inner_membrane_protein"/>
</dbReference>
<feature type="domain" description="Inner membrane component" evidence="2">
    <location>
        <begin position="69"/>
        <end position="119"/>
    </location>
</feature>
<dbReference type="RefSeq" id="WP_090973793.1">
    <property type="nucleotide sequence ID" value="NZ_FOLL01000010.1"/>
</dbReference>
<dbReference type="AlphaFoldDB" id="A0A1I1IX51"/>
<accession>A0A1I1IX51</accession>
<dbReference type="Proteomes" id="UP000199577">
    <property type="component" value="Unassembled WGS sequence"/>
</dbReference>
<dbReference type="PANTHER" id="PTHR42903">
    <property type="entry name" value="INNER MEMBRANE PROTEIN YCCF"/>
    <property type="match status" value="1"/>
</dbReference>
<keyword evidence="1" id="KW-0812">Transmembrane</keyword>
<feature type="transmembrane region" description="Helical" evidence="1">
    <location>
        <begin position="6"/>
        <end position="23"/>
    </location>
</feature>
<dbReference type="OrthoDB" id="9790567at2"/>
<keyword evidence="1" id="KW-0472">Membrane</keyword>
<evidence type="ECO:0000259" key="2">
    <source>
        <dbReference type="Pfam" id="PF03733"/>
    </source>
</evidence>
<feature type="transmembrane region" description="Helical" evidence="1">
    <location>
        <begin position="30"/>
        <end position="52"/>
    </location>
</feature>
<protein>
    <submittedName>
        <fullName evidence="3">Uncharacterized membrane protein YccF, DUF307 family</fullName>
    </submittedName>
</protein>
<dbReference type="InterPro" id="IPR031308">
    <property type="entry name" value="UCP028777"/>
</dbReference>
<dbReference type="NCBIfam" id="NF008740">
    <property type="entry name" value="PRK11770.1-2"/>
    <property type="match status" value="1"/>
</dbReference>
<gene>
    <name evidence="3" type="ORF">SAMN05421747_11077</name>
</gene>
<dbReference type="InterPro" id="IPR005185">
    <property type="entry name" value="YccF"/>
</dbReference>
<sequence>MNLLGNLIWIIFGGFLICLQYLIGGLVLCLTIVGIPFGIQLFKLAVASLVPFGTVVTNRPSSTGCLYTLMNILWIVFGGIWVALTHLVFGLLLCITIIGIPFGRQHFKLMALAFTPFGKSVS</sequence>
<reference evidence="3 4" key="1">
    <citation type="submission" date="2016-10" db="EMBL/GenBank/DDBJ databases">
        <authorList>
            <person name="de Groot N.N."/>
        </authorList>
    </citation>
    <scope>NUCLEOTIDE SEQUENCE [LARGE SCALE GENOMIC DNA]</scope>
    <source>
        <strain evidence="3 4">DSM 22900</strain>
    </source>
</reference>
<evidence type="ECO:0000313" key="4">
    <source>
        <dbReference type="Proteomes" id="UP000199577"/>
    </source>
</evidence>
<feature type="domain" description="Inner membrane component" evidence="2">
    <location>
        <begin position="4"/>
        <end position="53"/>
    </location>
</feature>
<dbReference type="Pfam" id="PF03733">
    <property type="entry name" value="YccF"/>
    <property type="match status" value="2"/>
</dbReference>
<proteinExistence type="predicted"/>
<organism evidence="3 4">
    <name type="scientific">Parapedobacter composti</name>
    <dbReference type="NCBI Taxonomy" id="623281"/>
    <lineage>
        <taxon>Bacteria</taxon>
        <taxon>Pseudomonadati</taxon>
        <taxon>Bacteroidota</taxon>
        <taxon>Sphingobacteriia</taxon>
        <taxon>Sphingobacteriales</taxon>
        <taxon>Sphingobacteriaceae</taxon>
        <taxon>Parapedobacter</taxon>
    </lineage>
</organism>